<dbReference type="AlphaFoldDB" id="A0A919S0Y0"/>
<proteinExistence type="predicted"/>
<keyword evidence="2" id="KW-1185">Reference proteome</keyword>
<reference evidence="1" key="1">
    <citation type="submission" date="2021-03" db="EMBL/GenBank/DDBJ databases">
        <title>Taxonomic study of Clostridium polyendosporum from meadow-gley soil under rice.</title>
        <authorList>
            <person name="Kobayashi H."/>
            <person name="Tanizawa Y."/>
            <person name="Yagura M."/>
        </authorList>
    </citation>
    <scope>NUCLEOTIDE SEQUENCE</scope>
    <source>
        <strain evidence="1">JCM 30710</strain>
    </source>
</reference>
<dbReference type="PANTHER" id="PTHR33747:SF1">
    <property type="entry name" value="ADENYLATE CYCLASE-ASSOCIATED CAP C-TERMINAL DOMAIN-CONTAINING PROTEIN"/>
    <property type="match status" value="1"/>
</dbReference>
<dbReference type="RefSeq" id="WP_212903326.1">
    <property type="nucleotide sequence ID" value="NZ_BOPZ01000008.1"/>
</dbReference>
<dbReference type="Gene3D" id="3.10.450.50">
    <property type="match status" value="1"/>
</dbReference>
<gene>
    <name evidence="1" type="ORF">CPJCM30710_12640</name>
</gene>
<organism evidence="1 2">
    <name type="scientific">Clostridium polyendosporum</name>
    <dbReference type="NCBI Taxonomy" id="69208"/>
    <lineage>
        <taxon>Bacteria</taxon>
        <taxon>Bacillati</taxon>
        <taxon>Bacillota</taxon>
        <taxon>Clostridia</taxon>
        <taxon>Eubacteriales</taxon>
        <taxon>Clostridiaceae</taxon>
        <taxon>Clostridium</taxon>
    </lineage>
</organism>
<dbReference type="EMBL" id="BOPZ01000008">
    <property type="protein sequence ID" value="GIM28598.1"/>
    <property type="molecule type" value="Genomic_DNA"/>
</dbReference>
<evidence type="ECO:0000313" key="1">
    <source>
        <dbReference type="EMBL" id="GIM28598.1"/>
    </source>
</evidence>
<name>A0A919S0Y0_9CLOT</name>
<sequence>MSLLEKDLNKLVNALEMGKNFSQLQIQSDYEKMFKDNLAELDSVSLMNQLSKNDLDKIRKYLEIRGKSSLRKAELIVALSKYIMDNTSEILMNTLDVEQLKFIRCILKNNGRINYIRTEKNDEIINSLRILGIIYPIRHEMGCKQLIIPNNFIDVIDKTLKNKDIISKIYKNDRIYNLARGLINIYGIVPFNILNQKIYNIIGEELEVNYLFNTLWKYNERSTFFRWHENQYFVSIQVFDVNNILKEQFERIEIQYKDFDEKAIISASKNKYSVWNEWYKSMYSFLINFPNITEEFAVEFINDISNMLKNNFSIFDIVNTCSQKIVFNNEDKLKKFVGLLTDVASNCNLWILKGHTPNEIYNVEKEASSTAIIKREKIGRNQPCTCGSNKKYKRCCGRG</sequence>
<comment type="caution">
    <text evidence="1">The sequence shown here is derived from an EMBL/GenBank/DDBJ whole genome shotgun (WGS) entry which is preliminary data.</text>
</comment>
<dbReference type="Pfam" id="PF02810">
    <property type="entry name" value="SEC-C"/>
    <property type="match status" value="1"/>
</dbReference>
<dbReference type="PANTHER" id="PTHR33747">
    <property type="entry name" value="UPF0225 PROTEIN SCO1677"/>
    <property type="match status" value="1"/>
</dbReference>
<dbReference type="Proteomes" id="UP000679179">
    <property type="component" value="Unassembled WGS sequence"/>
</dbReference>
<dbReference type="InterPro" id="IPR004027">
    <property type="entry name" value="SEC_C_motif"/>
</dbReference>
<dbReference type="SUPFAM" id="SSF103642">
    <property type="entry name" value="Sec-C motif"/>
    <property type="match status" value="1"/>
</dbReference>
<evidence type="ECO:0000313" key="2">
    <source>
        <dbReference type="Proteomes" id="UP000679179"/>
    </source>
</evidence>
<accession>A0A919S0Y0</accession>
<protein>
    <submittedName>
        <fullName evidence="1">Zinc chelation protein SecC</fullName>
    </submittedName>
</protein>